<evidence type="ECO:0000259" key="1">
    <source>
        <dbReference type="PROSITE" id="PS50164"/>
    </source>
</evidence>
<evidence type="ECO:0000313" key="2">
    <source>
        <dbReference type="EMBL" id="GAE35694.1"/>
    </source>
</evidence>
<dbReference type="InterPro" id="IPR000305">
    <property type="entry name" value="GIY-YIG_endonuc"/>
</dbReference>
<keyword evidence="3" id="KW-1185">Reference proteome</keyword>
<organism evidence="2 3">
    <name type="scientific">Halalkalibacter akibai (strain ATCC 43226 / DSM 21942 / CIP 109018 / JCM 9157 / 1139)</name>
    <name type="common">Bacillus akibai</name>
    <dbReference type="NCBI Taxonomy" id="1236973"/>
    <lineage>
        <taxon>Bacteria</taxon>
        <taxon>Bacillati</taxon>
        <taxon>Bacillota</taxon>
        <taxon>Bacilli</taxon>
        <taxon>Bacillales</taxon>
        <taxon>Bacillaceae</taxon>
        <taxon>Halalkalibacter</taxon>
    </lineage>
</organism>
<dbReference type="InterPro" id="IPR035901">
    <property type="entry name" value="GIY-YIG_endonuc_sf"/>
</dbReference>
<dbReference type="Proteomes" id="UP000018896">
    <property type="component" value="Unassembled WGS sequence"/>
</dbReference>
<evidence type="ECO:0000313" key="3">
    <source>
        <dbReference type="Proteomes" id="UP000018896"/>
    </source>
</evidence>
<dbReference type="EMBL" id="BAUV01000022">
    <property type="protein sequence ID" value="GAE35694.1"/>
    <property type="molecule type" value="Genomic_DNA"/>
</dbReference>
<protein>
    <recommendedName>
        <fullName evidence="1">GIY-YIG domain-containing protein</fullName>
    </recommendedName>
</protein>
<feature type="domain" description="GIY-YIG" evidence="1">
    <location>
        <begin position="33"/>
        <end position="120"/>
    </location>
</feature>
<dbReference type="SUPFAM" id="SSF82771">
    <property type="entry name" value="GIY-YIG endonuclease"/>
    <property type="match status" value="1"/>
</dbReference>
<proteinExistence type="predicted"/>
<dbReference type="AlphaFoldDB" id="W4QWI8"/>
<accession>W4QWI8</accession>
<dbReference type="Pfam" id="PF01541">
    <property type="entry name" value="GIY-YIG"/>
    <property type="match status" value="1"/>
</dbReference>
<gene>
    <name evidence="2" type="ORF">JCM9157_2811</name>
</gene>
<dbReference type="OrthoDB" id="1522984at2"/>
<comment type="caution">
    <text evidence="2">The sequence shown here is derived from an EMBL/GenBank/DDBJ whole genome shotgun (WGS) entry which is preliminary data.</text>
</comment>
<sequence>MNALNLNYIDILPTLNIAALKSYYIWDAEKFPPNSGVYIMYGKNDEPLYVGEAQSIQERIAEHVEEGEKGRYKNVKESRKRNIERQKKGEEIIPDENQAWYKRYFYKVKFIECEPVEKNA</sequence>
<dbReference type="PROSITE" id="PS50164">
    <property type="entry name" value="GIY_YIG"/>
    <property type="match status" value="1"/>
</dbReference>
<dbReference type="Gene3D" id="3.40.1440.10">
    <property type="entry name" value="GIY-YIG endonuclease"/>
    <property type="match status" value="1"/>
</dbReference>
<name>W4QWI8_HALA3</name>
<reference evidence="2 3" key="1">
    <citation type="journal article" date="2014" name="Genome Announc.">
        <title>Draft Genome Sequences of Three Alkaliphilic Bacillus Strains, Bacillus wakoensis JCM 9140T, Bacillus akibai JCM 9157T, and Bacillus hemicellulosilyticus JCM 9152T.</title>
        <authorList>
            <person name="Yuki M."/>
            <person name="Oshima K."/>
            <person name="Suda W."/>
            <person name="Oshida Y."/>
            <person name="Kitamura K."/>
            <person name="Iida T."/>
            <person name="Hattori M."/>
            <person name="Ohkuma M."/>
        </authorList>
    </citation>
    <scope>NUCLEOTIDE SEQUENCE [LARGE SCALE GENOMIC DNA]</scope>
    <source>
        <strain evidence="2 3">JCM 9157</strain>
    </source>
</reference>
<dbReference type="RefSeq" id="WP_035665214.1">
    <property type="nucleotide sequence ID" value="NZ_BAUV01000022.1"/>
</dbReference>